<evidence type="ECO:0008006" key="4">
    <source>
        <dbReference type="Google" id="ProtNLM"/>
    </source>
</evidence>
<proteinExistence type="predicted"/>
<keyword evidence="1" id="KW-1133">Transmembrane helix</keyword>
<feature type="transmembrane region" description="Helical" evidence="1">
    <location>
        <begin position="12"/>
        <end position="39"/>
    </location>
</feature>
<organism evidence="2 3">
    <name type="scientific">Mycolicibacterium peregrinum</name>
    <name type="common">Mycobacterium peregrinum</name>
    <dbReference type="NCBI Taxonomy" id="43304"/>
    <lineage>
        <taxon>Bacteria</taxon>
        <taxon>Bacillati</taxon>
        <taxon>Actinomycetota</taxon>
        <taxon>Actinomycetes</taxon>
        <taxon>Mycobacteriales</taxon>
        <taxon>Mycobacteriaceae</taxon>
        <taxon>Mycolicibacterium</taxon>
    </lineage>
</organism>
<comment type="caution">
    <text evidence="2">The sequence shown here is derived from an EMBL/GenBank/DDBJ whole genome shotgun (WGS) entry which is preliminary data.</text>
</comment>
<protein>
    <recommendedName>
        <fullName evidence="4">DUF4878 domain-containing protein</fullName>
    </recommendedName>
</protein>
<gene>
    <name evidence="2" type="ORF">A5779_19035</name>
</gene>
<reference evidence="3" key="1">
    <citation type="submission" date="2016-06" db="EMBL/GenBank/DDBJ databases">
        <authorList>
            <person name="Sutton G."/>
            <person name="Brinkac L."/>
            <person name="Sanka R."/>
            <person name="Adams M."/>
            <person name="Lau E."/>
            <person name="Mehaffy C."/>
            <person name="Tameris M."/>
            <person name="Hatherill M."/>
            <person name="Hanekom W."/>
            <person name="Mahomed H."/>
            <person name="Mcshane H."/>
        </authorList>
    </citation>
    <scope>NUCLEOTIDE SEQUENCE [LARGE SCALE GENOMIC DNA]</scope>
    <source>
        <strain evidence="3">852002-10433_SCH5171157</strain>
    </source>
</reference>
<evidence type="ECO:0000256" key="1">
    <source>
        <dbReference type="SAM" id="Phobius"/>
    </source>
</evidence>
<sequence length="151" mass="16025">MPPQPSGNGKRTWLILGGVAGVALLLGAVLIFGTGGLGFSSDERAIAQLFKDMSKTDGSISAIKPYFCAADQKMLKPVDTSQLENLGIDIPEPSLAPTSGESVEITDLQINGDTATAKVKTDSRTDTLHFRKEGGKWKVCMSDDPSMPRLS</sequence>
<dbReference type="Gene3D" id="3.10.450.50">
    <property type="match status" value="1"/>
</dbReference>
<evidence type="ECO:0000313" key="3">
    <source>
        <dbReference type="Proteomes" id="UP000094008"/>
    </source>
</evidence>
<name>A0A1A0WC55_MYCPR</name>
<evidence type="ECO:0000313" key="2">
    <source>
        <dbReference type="EMBL" id="OBB94878.1"/>
    </source>
</evidence>
<dbReference type="Proteomes" id="UP000094008">
    <property type="component" value="Unassembled WGS sequence"/>
</dbReference>
<dbReference type="EMBL" id="LZSY01000047">
    <property type="protein sequence ID" value="OBB94878.1"/>
    <property type="molecule type" value="Genomic_DNA"/>
</dbReference>
<keyword evidence="1" id="KW-0812">Transmembrane</keyword>
<keyword evidence="1" id="KW-0472">Membrane</keyword>
<dbReference type="AlphaFoldDB" id="A0A1A0WC55"/>
<accession>A0A1A0WC55</accession>